<keyword evidence="1" id="KW-1133">Transmembrane helix</keyword>
<sequence length="270" mass="30271">MTQKFTKEEVKEALFDVPGNKAPGPDGFSGFFYQDNWDLVGEDLFEAVTSYLETGLYPNATKLAIYSSNMPDDHLRKLVQIYGFTSMSLPFTFLGVPIGAKKILGKDCEVLAEKMIGRIKTWSTRNRSFAGRVVLINSVLMAIHAYWCQVVILPKKVVNTIETICRNYLWNGKAIYQGLGAISWESICQPKSVGGIGFKNVAAWNRVHMGKDQLKETSGGALMQQKYTVSQGYSLLKPAGTKLHWPKQMPTDCEDLAELENYSYFSLQSH</sequence>
<reference evidence="2" key="2">
    <citation type="submission" date="2021-03" db="UniProtKB">
        <authorList>
            <consortium name="EnsemblPlants"/>
        </authorList>
    </citation>
    <scope>IDENTIFICATION</scope>
</reference>
<dbReference type="EMBL" id="UZAU01000713">
    <property type="status" value="NOT_ANNOTATED_CDS"/>
    <property type="molecule type" value="Genomic_DNA"/>
</dbReference>
<evidence type="ECO:0000313" key="2">
    <source>
        <dbReference type="EnsemblPlants" id="cds.evm.model.08.1485"/>
    </source>
</evidence>
<proteinExistence type="predicted"/>
<protein>
    <submittedName>
        <fullName evidence="2">Uncharacterized protein</fullName>
    </submittedName>
</protein>
<feature type="transmembrane region" description="Helical" evidence="1">
    <location>
        <begin position="129"/>
        <end position="147"/>
    </location>
</feature>
<dbReference type="Gramene" id="evm.model.08.1485">
    <property type="protein sequence ID" value="cds.evm.model.08.1485"/>
    <property type="gene ID" value="evm.TU.08.1485"/>
</dbReference>
<name>A0A803Q8U4_CANSA</name>
<dbReference type="PANTHER" id="PTHR33116:SF84">
    <property type="entry name" value="RNA-DIRECTED DNA POLYMERASE"/>
    <property type="match status" value="1"/>
</dbReference>
<organism evidence="2 3">
    <name type="scientific">Cannabis sativa</name>
    <name type="common">Hemp</name>
    <name type="synonym">Marijuana</name>
    <dbReference type="NCBI Taxonomy" id="3483"/>
    <lineage>
        <taxon>Eukaryota</taxon>
        <taxon>Viridiplantae</taxon>
        <taxon>Streptophyta</taxon>
        <taxon>Embryophyta</taxon>
        <taxon>Tracheophyta</taxon>
        <taxon>Spermatophyta</taxon>
        <taxon>Magnoliopsida</taxon>
        <taxon>eudicotyledons</taxon>
        <taxon>Gunneridae</taxon>
        <taxon>Pentapetalae</taxon>
        <taxon>rosids</taxon>
        <taxon>fabids</taxon>
        <taxon>Rosales</taxon>
        <taxon>Cannabaceae</taxon>
        <taxon>Cannabis</taxon>
    </lineage>
</organism>
<accession>A0A803Q8U4</accession>
<reference evidence="2" key="1">
    <citation type="submission" date="2018-11" db="EMBL/GenBank/DDBJ databases">
        <authorList>
            <person name="Grassa J C."/>
        </authorList>
    </citation>
    <scope>NUCLEOTIDE SEQUENCE [LARGE SCALE GENOMIC DNA]</scope>
</reference>
<keyword evidence="1" id="KW-0472">Membrane</keyword>
<dbReference type="EnsemblPlants" id="evm.model.08.1485">
    <property type="protein sequence ID" value="cds.evm.model.08.1485"/>
    <property type="gene ID" value="evm.TU.08.1485"/>
</dbReference>
<evidence type="ECO:0000313" key="3">
    <source>
        <dbReference type="Proteomes" id="UP000596661"/>
    </source>
</evidence>
<keyword evidence="3" id="KW-1185">Reference proteome</keyword>
<dbReference type="PANTHER" id="PTHR33116">
    <property type="entry name" value="REVERSE TRANSCRIPTASE ZINC-BINDING DOMAIN-CONTAINING PROTEIN-RELATED-RELATED"/>
    <property type="match status" value="1"/>
</dbReference>
<dbReference type="AlphaFoldDB" id="A0A803Q8U4"/>
<dbReference type="Proteomes" id="UP000596661">
    <property type="component" value="Chromosome 8"/>
</dbReference>
<evidence type="ECO:0000256" key="1">
    <source>
        <dbReference type="SAM" id="Phobius"/>
    </source>
</evidence>
<keyword evidence="1" id="KW-0812">Transmembrane</keyword>